<name>A0A399F2K9_9DEIN</name>
<dbReference type="AlphaFoldDB" id="A0A399F2K9"/>
<dbReference type="OrthoDB" id="3078730at2"/>
<proteinExistence type="predicted"/>
<keyword evidence="1" id="KW-1133">Transmembrane helix</keyword>
<dbReference type="Gene3D" id="3.10.450.50">
    <property type="match status" value="1"/>
</dbReference>
<evidence type="ECO:0000313" key="2">
    <source>
        <dbReference type="EMBL" id="RIH90250.1"/>
    </source>
</evidence>
<gene>
    <name evidence="2" type="ORF">Mterra_00626</name>
</gene>
<protein>
    <submittedName>
        <fullName evidence="2">Uncharacterized protein</fullName>
    </submittedName>
</protein>
<dbReference type="EMBL" id="QXDL01000014">
    <property type="protein sequence ID" value="RIH90250.1"/>
    <property type="molecule type" value="Genomic_DNA"/>
</dbReference>
<feature type="transmembrane region" description="Helical" evidence="1">
    <location>
        <begin position="7"/>
        <end position="25"/>
    </location>
</feature>
<dbReference type="SUPFAM" id="SSF54427">
    <property type="entry name" value="NTF2-like"/>
    <property type="match status" value="1"/>
</dbReference>
<comment type="caution">
    <text evidence="2">The sequence shown here is derived from an EMBL/GenBank/DDBJ whole genome shotgun (WGS) entry which is preliminary data.</text>
</comment>
<evidence type="ECO:0000256" key="1">
    <source>
        <dbReference type="SAM" id="Phobius"/>
    </source>
</evidence>
<keyword evidence="1" id="KW-0812">Transmembrane</keyword>
<organism evidence="2 3">
    <name type="scientific">Calidithermus terrae</name>
    <dbReference type="NCBI Taxonomy" id="1408545"/>
    <lineage>
        <taxon>Bacteria</taxon>
        <taxon>Thermotogati</taxon>
        <taxon>Deinococcota</taxon>
        <taxon>Deinococci</taxon>
        <taxon>Thermales</taxon>
        <taxon>Thermaceae</taxon>
        <taxon>Calidithermus</taxon>
    </lineage>
</organism>
<keyword evidence="1" id="KW-0472">Membrane</keyword>
<reference evidence="2 3" key="1">
    <citation type="submission" date="2018-08" db="EMBL/GenBank/DDBJ databases">
        <title>Meiothermus terrae DSM 26712 genome sequencing project.</title>
        <authorList>
            <person name="Da Costa M.S."/>
            <person name="Albuquerque L."/>
            <person name="Raposo P."/>
            <person name="Froufe H.J.C."/>
            <person name="Barroso C.S."/>
            <person name="Egas C."/>
        </authorList>
    </citation>
    <scope>NUCLEOTIDE SEQUENCE [LARGE SCALE GENOMIC DNA]</scope>
    <source>
        <strain evidence="2 3">DSM 26712</strain>
    </source>
</reference>
<sequence length="266" mass="30111">MRFDLRVFLALLAGLVALGVGYYFLVLVPRQEQARLELQRQQLEREEQAKAKRATFLAQCRDEAKQQYWSYVRLNGTEDPDKPGVYSAPQHVWDQAAEKRKAYVDECIRLAEAGIYELPEGFTPVTVTAAPAAPAPSDPTAAVLDDAEVEAFVEDYLKAGAAGSAEASLKLYADTVRYYSMGIIAKDAVFEDKRAYFARWPRRSYERISEIATLASTSSTRRVRFDYTYRVSRADKTLSGKAYVVLELEKYGDRILITEENGEIYR</sequence>
<evidence type="ECO:0000313" key="3">
    <source>
        <dbReference type="Proteomes" id="UP000265715"/>
    </source>
</evidence>
<dbReference type="RefSeq" id="WP_119313843.1">
    <property type="nucleotide sequence ID" value="NZ_QXDL01000014.1"/>
</dbReference>
<dbReference type="InterPro" id="IPR032710">
    <property type="entry name" value="NTF2-like_dom_sf"/>
</dbReference>
<keyword evidence="3" id="KW-1185">Reference proteome</keyword>
<dbReference type="Proteomes" id="UP000265715">
    <property type="component" value="Unassembled WGS sequence"/>
</dbReference>
<accession>A0A399F2K9</accession>